<reference evidence="1 2" key="1">
    <citation type="submission" date="2024-02" db="EMBL/GenBank/DDBJ databases">
        <authorList>
            <person name="Chen Y."/>
            <person name="Shah S."/>
            <person name="Dougan E. K."/>
            <person name="Thang M."/>
            <person name="Chan C."/>
        </authorList>
    </citation>
    <scope>NUCLEOTIDE SEQUENCE [LARGE SCALE GENOMIC DNA]</scope>
</reference>
<name>A0ABP0HNP7_9DINO</name>
<proteinExistence type="predicted"/>
<evidence type="ECO:0000313" key="1">
    <source>
        <dbReference type="EMBL" id="CAK8991507.1"/>
    </source>
</evidence>
<accession>A0ABP0HNP7</accession>
<keyword evidence="2" id="KW-1185">Reference proteome</keyword>
<protein>
    <submittedName>
        <fullName evidence="1">Uncharacterized protein</fullName>
    </submittedName>
</protein>
<comment type="caution">
    <text evidence="1">The sequence shown here is derived from an EMBL/GenBank/DDBJ whole genome shotgun (WGS) entry which is preliminary data.</text>
</comment>
<evidence type="ECO:0000313" key="2">
    <source>
        <dbReference type="Proteomes" id="UP001642484"/>
    </source>
</evidence>
<organism evidence="1 2">
    <name type="scientific">Durusdinium trenchii</name>
    <dbReference type="NCBI Taxonomy" id="1381693"/>
    <lineage>
        <taxon>Eukaryota</taxon>
        <taxon>Sar</taxon>
        <taxon>Alveolata</taxon>
        <taxon>Dinophyceae</taxon>
        <taxon>Suessiales</taxon>
        <taxon>Symbiodiniaceae</taxon>
        <taxon>Durusdinium</taxon>
    </lineage>
</organism>
<gene>
    <name evidence="1" type="ORF">CCMP2556_LOCUS2485</name>
</gene>
<dbReference type="EMBL" id="CAXAMN010000936">
    <property type="protein sequence ID" value="CAK8991507.1"/>
    <property type="molecule type" value="Genomic_DNA"/>
</dbReference>
<dbReference type="Proteomes" id="UP001642484">
    <property type="component" value="Unassembled WGS sequence"/>
</dbReference>
<sequence length="838" mass="90516">MVQEGLKSLVDWPGLKDGGLQTTSTAAGATCQVARGPKRRGFRKAFHLVAAESVLPGMLLQVHRRRASRCVFFFAPRGAAARGLSAALTGGVRRVKLLDSNRYGVRQLAHAQAFQSFVLEQLGEAPSGRCRSGRVRYASAGDVRRAYSVLLKGIFGHGDGQELHFQMGLVNTELAGQGTPRWTIQMLLSREPGADVLARSSDFGAYGVYFNLEVAGLYGSVPEVGYKYNFVRMTFRLPEGASMSTGGSLVVLAPSLFVLDPETFNRENLPPQSVANLDVGFSSIVWSRLNISLVYPLVVSHFYSFSFSVTNPSVADHTEDLHWEMWCYERGRVVSANTRIPAFKLEAFFQRVEISPSSVLPGRSPNEVEVQVILGSTELHGRTSTLAIKLPGGFGVDQSLLGENLWWCQLGVETYNVGKVQSHGFVPRGLPSSSRCRLQQDLVLIDLTETLHLDVSYHFQLRLSNPLGIAVDNTWTFSTERDSSTLHLARSISNFDLYSLSNVGLFSSDVRQNLTQLILVQMTPPVHVMGFAQLRLRGPPEFQLSCSERGSTAPRGSLPLETECSLIGSALQMKLPEPLLFAPYQPQLLAGEAYVFGLYCINPPSSGTGRTFELEIYGLVATASQRLLGIEPSLVAPQLAQPLAYLEVSAPAEVIPASATLVTVRFQAPRGADGTVRAVLLEVAPGFRLSDGGNCISFSSAVLQPGDTVLPPSTCAPLDTSRVVVAMPSALPLMAEELGRIYVFQIGVIVPEQVLVDLILVALLPSPNSAPLYAASAGLGTQQGSLATVLPVAPLPQEQIVPEPTDSPLPPLSLVNVVVSYAVDTSSHLLLILLLQLT</sequence>